<feature type="domain" description="10TM putative phosphate transporter extracellular tail" evidence="11">
    <location>
        <begin position="1107"/>
        <end position="1185"/>
    </location>
</feature>
<keyword evidence="7" id="KW-0175">Coiled coil</keyword>
<evidence type="ECO:0000259" key="12">
    <source>
        <dbReference type="Pfam" id="PF13967"/>
    </source>
</evidence>
<keyword evidence="6 9" id="KW-0472">Membrane</keyword>
<keyword evidence="3" id="KW-0813">Transport</keyword>
<feature type="region of interest" description="Disordered" evidence="8">
    <location>
        <begin position="381"/>
        <end position="464"/>
    </location>
</feature>
<dbReference type="Pfam" id="PF13967">
    <property type="entry name" value="RSN1_TM"/>
    <property type="match status" value="1"/>
</dbReference>
<dbReference type="InterPro" id="IPR022257">
    <property type="entry name" value="PHM7_ext"/>
</dbReference>
<feature type="region of interest" description="Disordered" evidence="8">
    <location>
        <begin position="536"/>
        <end position="556"/>
    </location>
</feature>
<evidence type="ECO:0000313" key="15">
    <source>
        <dbReference type="Proteomes" id="UP000226192"/>
    </source>
</evidence>
<dbReference type="PANTHER" id="PTHR13018:SF20">
    <property type="entry name" value="SPORULATION-SPECIFIC PROTEIN 75"/>
    <property type="match status" value="1"/>
</dbReference>
<feature type="transmembrane region" description="Helical" evidence="9">
    <location>
        <begin position="681"/>
        <end position="705"/>
    </location>
</feature>
<dbReference type="STRING" id="1399860.A0A2C5XKS1"/>
<feature type="domain" description="CSC1/OSCA1-like cytosolic" evidence="13">
    <location>
        <begin position="244"/>
        <end position="324"/>
    </location>
</feature>
<feature type="domain" description="CSC1/OSCA1-like N-terminal transmembrane" evidence="12">
    <location>
        <begin position="56"/>
        <end position="220"/>
    </location>
</feature>
<feature type="transmembrane region" description="Helical" evidence="9">
    <location>
        <begin position="819"/>
        <end position="839"/>
    </location>
</feature>
<dbReference type="InterPro" id="IPR045122">
    <property type="entry name" value="Csc1-like"/>
</dbReference>
<accession>A0A2C5XKS1</accession>
<evidence type="ECO:0000259" key="11">
    <source>
        <dbReference type="Pfam" id="PF12621"/>
    </source>
</evidence>
<dbReference type="OrthoDB" id="1076608at2759"/>
<evidence type="ECO:0000256" key="2">
    <source>
        <dbReference type="ARBA" id="ARBA00007779"/>
    </source>
</evidence>
<sequence>MANLFDSIPSWANTIRPDAAFLDSSPWLDSTLFPRAESQSPVDKAKEASGIGIVNFLSAISTAVTLFTIQLLLFVLLRNKLARIYKPRTYLVPERERTEPPPRNILALIRVIFNYDDREVIKKCGLDAYFFLRYLKTLLVIFVPICAIVLPILIPINYIDGKGHDVDPKSVNNATRNSTPSGLDTLAWNNVNPAHTSRYTAHLVMAILVVCWVCTVFFFELRVYIKVRQDHLTSAEHRLRASATTVLVNSIPKKWLSEEALMGLFDVFPGGVRNIWLNRDLTTLLDKISIRRSVHSRLESAETDLIKAAKKAQLKQKAAEEKKWRKQQKLKALTKEEIAARNAAQDEEANRMANSGEGIYAGADGNVSLRDNYESNGLRVKTSHDVHELDTVEEEDGQEQPGGFMMTSVKNPLSKVGKGVPALLPRRTDDVLPSRLSTESPEAPRSHSRATSGVSENSTGPIKKTVHATAAGNTVREVGEDDDMYMPGRTRFWQFWKPPTGSYASPVPQGPRVEDQPSRKRSMWQKLKALVPFTGKKHEPLNEYPPACNPDRKADQDDGAEWQKYLKAKHRPTHRLPLFGINWMPGLPLINKKVDTIYWCRQELARLNLEIEQDQKHPERFPLMRSAFIRFNHQAAAHMACQSVVHHIPRQMAPRMNEISPRDVVWDNMALTWWQEWLRTAIVILIISGMVFLWALPVAWTAALSQLDKIITQGTWLGQLLKSDLAITVLKAISGVLPAAILAGLLAIVPGILRLLAQFMGAKTGAQKSESLNEFIGNLTKLQSVGAVLDLLANNLPASANYFFSYMALQALATSSGTLFQLSALVMWFIIAPLFDSTARSKWSRNISLAQIQWGSFFPVYTNFACIGLVYCVIAPLISVFAIVTFSLLWLAQRYAMLYVNRFEVDTGGVLYPRAINQTFTGIYFMELCMAGLFFIVQDTHKNRTCTPHGIVMIIVFLLTVGYQIILNLSFSPLFRYLPVTFEDEAVLRDEAFQRAQDARFAQSDQDRQYDDEAATDTGLGEYDYGPSAETKDIGLDKNELHAPRQGHHLREHVKQVGAWAKDSGNQIRKIKAKTDNSKALQYRRKQRRRDLEAQRAMGDALYGGYHDEIEDLTPEERDMLTRHAFLHYALRVRRPVVWIPRDDLGISDDEIRRTRDYSEYIWMSNEGTALDSKMRVVYGQNPPDFSEDDIINL</sequence>
<feature type="transmembrane region" description="Helical" evidence="9">
    <location>
        <begin position="725"/>
        <end position="753"/>
    </location>
</feature>
<dbReference type="InterPro" id="IPR032880">
    <property type="entry name" value="CSC1/OSCA1-like_N"/>
</dbReference>
<feature type="domain" description="CSC1/OSCA1-like cytosolic" evidence="13">
    <location>
        <begin position="562"/>
        <end position="668"/>
    </location>
</feature>
<reference evidence="14 15" key="1">
    <citation type="submission" date="2017-06" db="EMBL/GenBank/DDBJ databases">
        <title>Ant-infecting Ophiocordyceps genomes reveal a high diversity of potential behavioral manipulation genes and a possible major role for enterotoxins.</title>
        <authorList>
            <person name="De Bekker C."/>
            <person name="Evans H.C."/>
            <person name="Brachmann A."/>
            <person name="Hughes D.P."/>
        </authorList>
    </citation>
    <scope>NUCLEOTIDE SEQUENCE [LARGE SCALE GENOMIC DNA]</scope>
    <source>
        <strain evidence="14 15">Map64</strain>
    </source>
</reference>
<feature type="region of interest" description="Disordered" evidence="8">
    <location>
        <begin position="1000"/>
        <end position="1025"/>
    </location>
</feature>
<evidence type="ECO:0000256" key="9">
    <source>
        <dbReference type="SAM" id="Phobius"/>
    </source>
</evidence>
<evidence type="ECO:0000259" key="13">
    <source>
        <dbReference type="Pfam" id="PF14703"/>
    </source>
</evidence>
<evidence type="ECO:0000256" key="6">
    <source>
        <dbReference type="ARBA" id="ARBA00023136"/>
    </source>
</evidence>
<comment type="similarity">
    <text evidence="2">Belongs to the CSC1 (TC 1.A.17) family.</text>
</comment>
<evidence type="ECO:0000256" key="7">
    <source>
        <dbReference type="SAM" id="Coils"/>
    </source>
</evidence>
<keyword evidence="5 9" id="KW-1133">Transmembrane helix</keyword>
<feature type="transmembrane region" description="Helical" evidence="9">
    <location>
        <begin position="949"/>
        <end position="971"/>
    </location>
</feature>
<name>A0A2C5XKS1_9HYPO</name>
<feature type="coiled-coil region" evidence="7">
    <location>
        <begin position="316"/>
        <end position="350"/>
    </location>
</feature>
<dbReference type="Pfam" id="PF02714">
    <property type="entry name" value="RSN1_7TM"/>
    <property type="match status" value="2"/>
</dbReference>
<comment type="subcellular location">
    <subcellularLocation>
        <location evidence="1">Membrane</location>
        <topology evidence="1">Multi-pass membrane protein</topology>
    </subcellularLocation>
</comment>
<feature type="transmembrane region" description="Helical" evidence="9">
    <location>
        <begin position="199"/>
        <end position="219"/>
    </location>
</feature>
<feature type="transmembrane region" description="Helical" evidence="9">
    <location>
        <begin position="138"/>
        <end position="159"/>
    </location>
</feature>
<evidence type="ECO:0000256" key="4">
    <source>
        <dbReference type="ARBA" id="ARBA00022692"/>
    </source>
</evidence>
<dbReference type="InterPro" id="IPR003864">
    <property type="entry name" value="CSC1/OSCA1-like_7TM"/>
</dbReference>
<evidence type="ECO:0000313" key="14">
    <source>
        <dbReference type="EMBL" id="PHH65898.1"/>
    </source>
</evidence>
<dbReference type="Pfam" id="PF12621">
    <property type="entry name" value="PHM7_ext"/>
    <property type="match status" value="1"/>
</dbReference>
<dbReference type="Proteomes" id="UP000226192">
    <property type="component" value="Unassembled WGS sequence"/>
</dbReference>
<feature type="domain" description="CSC1/OSCA1-like 7TM region" evidence="10">
    <location>
        <begin position="679"/>
        <end position="770"/>
    </location>
</feature>
<dbReference type="GO" id="GO:0005227">
    <property type="term" value="F:calcium-activated cation channel activity"/>
    <property type="evidence" value="ECO:0007669"/>
    <property type="project" value="InterPro"/>
</dbReference>
<evidence type="ECO:0000256" key="8">
    <source>
        <dbReference type="SAM" id="MobiDB-lite"/>
    </source>
</evidence>
<evidence type="ECO:0000259" key="10">
    <source>
        <dbReference type="Pfam" id="PF02714"/>
    </source>
</evidence>
<evidence type="ECO:0000256" key="1">
    <source>
        <dbReference type="ARBA" id="ARBA00004141"/>
    </source>
</evidence>
<dbReference type="EMBL" id="NJET01000013">
    <property type="protein sequence ID" value="PHH65898.1"/>
    <property type="molecule type" value="Genomic_DNA"/>
</dbReference>
<gene>
    <name evidence="14" type="ORF">CDD81_1267</name>
</gene>
<feature type="domain" description="CSC1/OSCA1-like 7TM region" evidence="10">
    <location>
        <begin position="781"/>
        <end position="934"/>
    </location>
</feature>
<feature type="compositionally biased region" description="Polar residues" evidence="8">
    <location>
        <begin position="449"/>
        <end position="460"/>
    </location>
</feature>
<keyword evidence="4 9" id="KW-0812">Transmembrane</keyword>
<evidence type="ECO:0008006" key="16">
    <source>
        <dbReference type="Google" id="ProtNLM"/>
    </source>
</evidence>
<evidence type="ECO:0000256" key="3">
    <source>
        <dbReference type="ARBA" id="ARBA00022448"/>
    </source>
</evidence>
<protein>
    <recommendedName>
        <fullName evidence="16">CSC1/OSCA1-like 7TM region domain-containing protein</fullName>
    </recommendedName>
</protein>
<dbReference type="InterPro" id="IPR027815">
    <property type="entry name" value="CSC1/OSCA1-like_cyt"/>
</dbReference>
<feature type="transmembrane region" description="Helical" evidence="9">
    <location>
        <begin position="911"/>
        <end position="937"/>
    </location>
</feature>
<evidence type="ECO:0000256" key="5">
    <source>
        <dbReference type="ARBA" id="ARBA00022989"/>
    </source>
</evidence>
<feature type="transmembrane region" description="Helical" evidence="9">
    <location>
        <begin position="53"/>
        <end position="77"/>
    </location>
</feature>
<dbReference type="GO" id="GO:0005886">
    <property type="term" value="C:plasma membrane"/>
    <property type="evidence" value="ECO:0007669"/>
    <property type="project" value="TreeGrafter"/>
</dbReference>
<organism evidence="14 15">
    <name type="scientific">Ophiocordyceps australis</name>
    <dbReference type="NCBI Taxonomy" id="1399860"/>
    <lineage>
        <taxon>Eukaryota</taxon>
        <taxon>Fungi</taxon>
        <taxon>Dikarya</taxon>
        <taxon>Ascomycota</taxon>
        <taxon>Pezizomycotina</taxon>
        <taxon>Sordariomycetes</taxon>
        <taxon>Hypocreomycetidae</taxon>
        <taxon>Hypocreales</taxon>
        <taxon>Ophiocordycipitaceae</taxon>
        <taxon>Ophiocordyceps</taxon>
    </lineage>
</organism>
<dbReference type="Pfam" id="PF14703">
    <property type="entry name" value="PHM7_cyt"/>
    <property type="match status" value="2"/>
</dbReference>
<keyword evidence="15" id="KW-1185">Reference proteome</keyword>
<feature type="transmembrane region" description="Helical" evidence="9">
    <location>
        <begin position="860"/>
        <end position="891"/>
    </location>
</feature>
<dbReference type="AlphaFoldDB" id="A0A2C5XKS1"/>
<proteinExistence type="inferred from homology"/>
<comment type="caution">
    <text evidence="14">The sequence shown here is derived from an EMBL/GenBank/DDBJ whole genome shotgun (WGS) entry which is preliminary data.</text>
</comment>
<dbReference type="PANTHER" id="PTHR13018">
    <property type="entry name" value="PROBABLE MEMBRANE PROTEIN DUF221-RELATED"/>
    <property type="match status" value="1"/>
</dbReference>